<name>A0ABX6C356_9CHLR</name>
<evidence type="ECO:0000313" key="4">
    <source>
        <dbReference type="Proteomes" id="UP000326331"/>
    </source>
</evidence>
<dbReference type="InterPro" id="IPR011576">
    <property type="entry name" value="Pyridox_Oxase_N"/>
</dbReference>
<dbReference type="SUPFAM" id="SSF50475">
    <property type="entry name" value="FMN-binding split barrel"/>
    <property type="match status" value="1"/>
</dbReference>
<dbReference type="PANTHER" id="PTHR35176:SF6">
    <property type="entry name" value="HEME OXYGENASE HI_0854-RELATED"/>
    <property type="match status" value="1"/>
</dbReference>
<evidence type="ECO:0000259" key="2">
    <source>
        <dbReference type="Pfam" id="PF01243"/>
    </source>
</evidence>
<proteinExistence type="predicted"/>
<dbReference type="PANTHER" id="PTHR35176">
    <property type="entry name" value="HEME OXYGENASE HI_0854-RELATED"/>
    <property type="match status" value="1"/>
</dbReference>
<organism evidence="3 4">
    <name type="scientific">Tepidiforma bonchosmolovskayae</name>
    <dbReference type="NCBI Taxonomy" id="2601677"/>
    <lineage>
        <taxon>Bacteria</taxon>
        <taxon>Bacillati</taxon>
        <taxon>Chloroflexota</taxon>
        <taxon>Tepidiformia</taxon>
        <taxon>Tepidiformales</taxon>
        <taxon>Tepidiformaceae</taxon>
        <taxon>Tepidiforma</taxon>
    </lineage>
</organism>
<reference evidence="3 4" key="1">
    <citation type="submission" date="2019-10" db="EMBL/GenBank/DDBJ databases">
        <title>Thermopilla bonchosmolovskayae gen. nov., sp. nov., a moderately thermophilic Chloroflexi bacterium from a Chukotka hot spring (Arctic, Russia), representing a novel classis Thermopillaia, which include previously uncultivated lineage OLB14.</title>
        <authorList>
            <person name="Kochetkova T.V."/>
            <person name="Zayulina K.S."/>
            <person name="Zhigarkov V.S."/>
            <person name="Minaev N.V."/>
            <person name="Novikov A."/>
            <person name="Toshchakov S.V."/>
            <person name="Elcheninov A.G."/>
            <person name="Kublanov I.V."/>
        </authorList>
    </citation>
    <scope>NUCLEOTIDE SEQUENCE [LARGE SCALE GENOMIC DNA]</scope>
    <source>
        <strain evidence="3 4">3753O</strain>
    </source>
</reference>
<dbReference type="Pfam" id="PF01243">
    <property type="entry name" value="PNPOx_N"/>
    <property type="match status" value="1"/>
</dbReference>
<keyword evidence="1" id="KW-0560">Oxidoreductase</keyword>
<dbReference type="InterPro" id="IPR012349">
    <property type="entry name" value="Split_barrel_FMN-bd"/>
</dbReference>
<sequence length="138" mass="15572">MRGCDVAELVGPPDGWWAGRIGEPRTVVLSTTGPGGRPHAAAVWYLWRDGEVQIVTGRGSQKHRNIERTGQAAVTWLDDWRYLTAAGPVTAEPLTREDRYTLWAHYRGPEVAAKETASDAHEEMVLLRLRPARWWGQW</sequence>
<feature type="domain" description="Pyridoxamine 5'-phosphate oxidase N-terminal" evidence="2">
    <location>
        <begin position="21"/>
        <end position="136"/>
    </location>
</feature>
<accession>A0ABX6C356</accession>
<dbReference type="EMBL" id="CP042829">
    <property type="protein sequence ID" value="QFG02695.1"/>
    <property type="molecule type" value="Genomic_DNA"/>
</dbReference>
<dbReference type="InterPro" id="IPR052019">
    <property type="entry name" value="F420H2_bilvrd_red/Heme_oxyg"/>
</dbReference>
<gene>
    <name evidence="3" type="ORF">Tbon_05100</name>
</gene>
<dbReference type="InterPro" id="IPR019920">
    <property type="entry name" value="F420-binding_dom_put"/>
</dbReference>
<dbReference type="NCBIfam" id="TIGR03618">
    <property type="entry name" value="Rv1155_F420"/>
    <property type="match status" value="1"/>
</dbReference>
<evidence type="ECO:0000313" key="3">
    <source>
        <dbReference type="EMBL" id="QFG02695.1"/>
    </source>
</evidence>
<evidence type="ECO:0000256" key="1">
    <source>
        <dbReference type="ARBA" id="ARBA00023002"/>
    </source>
</evidence>
<dbReference type="Proteomes" id="UP000326331">
    <property type="component" value="Chromosome"/>
</dbReference>
<dbReference type="Gene3D" id="2.30.110.10">
    <property type="entry name" value="Electron Transport, Fmn-binding Protein, Chain A"/>
    <property type="match status" value="1"/>
</dbReference>
<keyword evidence="4" id="KW-1185">Reference proteome</keyword>
<protein>
    <submittedName>
        <fullName evidence="3">TIGR03618 family F420-dependent PPOX class oxidoreductase</fullName>
    </submittedName>
</protein>